<comment type="caution">
    <text evidence="7">The sequence shown here is derived from an EMBL/GenBank/DDBJ whole genome shotgun (WGS) entry which is preliminary data.</text>
</comment>
<dbReference type="InterPro" id="IPR051976">
    <property type="entry name" value="Synaptopodin_domain"/>
</dbReference>
<dbReference type="GO" id="GO:0005634">
    <property type="term" value="C:nucleus"/>
    <property type="evidence" value="ECO:0007669"/>
    <property type="project" value="TreeGrafter"/>
</dbReference>
<dbReference type="SUPFAM" id="SSF50156">
    <property type="entry name" value="PDZ domain-like"/>
    <property type="match status" value="1"/>
</dbReference>
<dbReference type="Pfam" id="PF00595">
    <property type="entry name" value="PDZ"/>
    <property type="match status" value="1"/>
</dbReference>
<dbReference type="GO" id="GO:0032233">
    <property type="term" value="P:positive regulation of actin filament bundle assembly"/>
    <property type="evidence" value="ECO:0007669"/>
    <property type="project" value="TreeGrafter"/>
</dbReference>
<comment type="similarity">
    <text evidence="4">Belongs to the synaptopodin family.</text>
</comment>
<protein>
    <recommendedName>
        <fullName evidence="6">PDZ domain-containing protein</fullName>
    </recommendedName>
</protein>
<evidence type="ECO:0000313" key="9">
    <source>
        <dbReference type="Proteomes" id="UP000663872"/>
    </source>
</evidence>
<dbReference type="GO" id="GO:0030018">
    <property type="term" value="C:Z disc"/>
    <property type="evidence" value="ECO:0007669"/>
    <property type="project" value="TreeGrafter"/>
</dbReference>
<feature type="compositionally biased region" description="Polar residues" evidence="5">
    <location>
        <begin position="768"/>
        <end position="799"/>
    </location>
</feature>
<dbReference type="InterPro" id="IPR036034">
    <property type="entry name" value="PDZ_sf"/>
</dbReference>
<organism evidence="7 9">
    <name type="scientific">Rotaria socialis</name>
    <dbReference type="NCBI Taxonomy" id="392032"/>
    <lineage>
        <taxon>Eukaryota</taxon>
        <taxon>Metazoa</taxon>
        <taxon>Spiralia</taxon>
        <taxon>Gnathifera</taxon>
        <taxon>Rotifera</taxon>
        <taxon>Eurotatoria</taxon>
        <taxon>Bdelloidea</taxon>
        <taxon>Philodinida</taxon>
        <taxon>Philodinidae</taxon>
        <taxon>Rotaria</taxon>
    </lineage>
</organism>
<feature type="compositionally biased region" description="Low complexity" evidence="5">
    <location>
        <begin position="371"/>
        <end position="389"/>
    </location>
</feature>
<dbReference type="Proteomes" id="UP000663848">
    <property type="component" value="Unassembled WGS sequence"/>
</dbReference>
<dbReference type="EMBL" id="CAJOBR010002985">
    <property type="protein sequence ID" value="CAF4716452.1"/>
    <property type="molecule type" value="Genomic_DNA"/>
</dbReference>
<feature type="region of interest" description="Disordered" evidence="5">
    <location>
        <begin position="705"/>
        <end position="823"/>
    </location>
</feature>
<dbReference type="PROSITE" id="PS50106">
    <property type="entry name" value="PDZ"/>
    <property type="match status" value="1"/>
</dbReference>
<feature type="compositionally biased region" description="Polar residues" evidence="5">
    <location>
        <begin position="608"/>
        <end position="629"/>
    </location>
</feature>
<evidence type="ECO:0000256" key="2">
    <source>
        <dbReference type="ARBA" id="ARBA00022490"/>
    </source>
</evidence>
<accession>A0A818DIS5</accession>
<feature type="region of interest" description="Disordered" evidence="5">
    <location>
        <begin position="608"/>
        <end position="630"/>
    </location>
</feature>
<sequence length="823" mass="93548">MLGDQKTVVLRGGAPWGFRLLGGGQTPIYIAKVRSRSKASFGGLAAGDTVISVNSVPALQHSLREINDIIDTVRDQLVIEVQGATSTRGLRLDSGSSIDTRESSPVRPIQRLTPQPRQMDYRQYTSARNTPTYPSYASTTGANYFNAANVMNGGDQYYADSYGRSMGTPSPAIFRTATITTNSPPTPIATARVQQFNNYRPSTSNNTYDTPRNYNGTIASGYLSDTNDLRRSSISVRPMNGASNSNRHSAINQQAYLTPSYNSKLSANNDQNYFSDSEYVTSGPRYYKISRQASTTRRPSNVVLPIRSITSKAYDQYVPPEQPMPQQQIFDVYRYQQEQQRLERERERERQERERERQEREQRERERQEQLQRQLYQQQKQQQQQQQQQAMAARFHPPPKINLPPQTSIIDHEIGAELYKSPIVNKKRYADSTFFKTPFNTYPTIEEQKRMARQIASILEGGDPTQKGSTKFEKQRQRVEKFTIESDTANYRPLRPLQTNGSLYSHQQQPNYNSADVPDCIRHSLDEAQYINPLRYVGAPEEFKQIHMQEHVTHTNVPPQAAMSLVADLNQSRSKGAALFQKRKARSEKWVIDENNVKKQGYQPTLNFIGSTSKPWGQRAPSWSDSEGPSFSPIRPTFNPTSGSAFPEPVMSPTPTPPMPRYGDFNAKPKGFGTWHAENLSPRGSIDARKPLNLNIEPSIREGIAESHTRSASQPWSPPNNPQFIFSPNQSQTTTTNNNNNFNYPSESLLSKWKSQDYPSKIQDQRQSHTPMNNDGNDNFRQRLTPQNQSYSYNGFNQRNSNNPSPNPYNISQRSQQQNFTDL</sequence>
<reference evidence="7" key="1">
    <citation type="submission" date="2021-02" db="EMBL/GenBank/DDBJ databases">
        <authorList>
            <person name="Nowell W R."/>
        </authorList>
    </citation>
    <scope>NUCLEOTIDE SEQUENCE</scope>
</reference>
<dbReference type="SMART" id="SM00228">
    <property type="entry name" value="PDZ"/>
    <property type="match status" value="1"/>
</dbReference>
<evidence type="ECO:0000259" key="6">
    <source>
        <dbReference type="PROSITE" id="PS50106"/>
    </source>
</evidence>
<feature type="domain" description="PDZ" evidence="6">
    <location>
        <begin position="13"/>
        <end position="85"/>
    </location>
</feature>
<gene>
    <name evidence="7" type="ORF">GRG538_LOCUS13956</name>
    <name evidence="8" type="ORF">QYT958_LOCUS18690</name>
</gene>
<comment type="subcellular location">
    <subcellularLocation>
        <location evidence="1">Cytoplasm</location>
    </subcellularLocation>
</comment>
<evidence type="ECO:0000313" key="8">
    <source>
        <dbReference type="EMBL" id="CAF4716452.1"/>
    </source>
</evidence>
<feature type="compositionally biased region" description="Polar residues" evidence="5">
    <location>
        <begin position="813"/>
        <end position="823"/>
    </location>
</feature>
<keyword evidence="2" id="KW-0963">Cytoplasm</keyword>
<name>A0A818DIS5_9BILA</name>
<feature type="compositionally biased region" description="Low complexity" evidence="5">
    <location>
        <begin position="733"/>
        <end position="743"/>
    </location>
</feature>
<evidence type="ECO:0000256" key="3">
    <source>
        <dbReference type="ARBA" id="ARBA00022553"/>
    </source>
</evidence>
<dbReference type="InterPro" id="IPR001478">
    <property type="entry name" value="PDZ"/>
</dbReference>
<dbReference type="EMBL" id="CAJNYT010002099">
    <property type="protein sequence ID" value="CAF3447383.1"/>
    <property type="molecule type" value="Genomic_DNA"/>
</dbReference>
<feature type="compositionally biased region" description="Polar residues" evidence="5">
    <location>
        <begin position="722"/>
        <end position="732"/>
    </location>
</feature>
<evidence type="ECO:0000313" key="7">
    <source>
        <dbReference type="EMBL" id="CAF3447383.1"/>
    </source>
</evidence>
<feature type="compositionally biased region" description="Basic and acidic residues" evidence="5">
    <location>
        <begin position="344"/>
        <end position="370"/>
    </location>
</feature>
<evidence type="ECO:0000256" key="4">
    <source>
        <dbReference type="ARBA" id="ARBA00038161"/>
    </source>
</evidence>
<dbReference type="Proteomes" id="UP000663872">
    <property type="component" value="Unassembled WGS sequence"/>
</dbReference>
<dbReference type="AlphaFoldDB" id="A0A818DIS5"/>
<evidence type="ECO:0000256" key="5">
    <source>
        <dbReference type="SAM" id="MobiDB-lite"/>
    </source>
</evidence>
<dbReference type="PANTHER" id="PTHR24217:SF0">
    <property type="entry name" value="PDZ DOMAIN-CONTAINING PROTEIN"/>
    <property type="match status" value="1"/>
</dbReference>
<dbReference type="PANTHER" id="PTHR24217">
    <property type="entry name" value="PUTATIVE-RELATED"/>
    <property type="match status" value="1"/>
</dbReference>
<dbReference type="GO" id="GO:0015629">
    <property type="term" value="C:actin cytoskeleton"/>
    <property type="evidence" value="ECO:0007669"/>
    <property type="project" value="TreeGrafter"/>
</dbReference>
<dbReference type="GO" id="GO:0003779">
    <property type="term" value="F:actin binding"/>
    <property type="evidence" value="ECO:0007669"/>
    <property type="project" value="TreeGrafter"/>
</dbReference>
<proteinExistence type="inferred from homology"/>
<dbReference type="Gene3D" id="2.30.42.10">
    <property type="match status" value="1"/>
</dbReference>
<feature type="region of interest" description="Disordered" evidence="5">
    <location>
        <begin position="344"/>
        <end position="397"/>
    </location>
</feature>
<feature type="compositionally biased region" description="Low complexity" evidence="5">
    <location>
        <begin position="800"/>
        <end position="812"/>
    </location>
</feature>
<keyword evidence="3" id="KW-0597">Phosphoprotein</keyword>
<evidence type="ECO:0000256" key="1">
    <source>
        <dbReference type="ARBA" id="ARBA00004496"/>
    </source>
</evidence>